<keyword evidence="7" id="KW-1185">Reference proteome</keyword>
<organism evidence="6 7">
    <name type="scientific">Rhamnella rubrinervis</name>
    <dbReference type="NCBI Taxonomy" id="2594499"/>
    <lineage>
        <taxon>Eukaryota</taxon>
        <taxon>Viridiplantae</taxon>
        <taxon>Streptophyta</taxon>
        <taxon>Embryophyta</taxon>
        <taxon>Tracheophyta</taxon>
        <taxon>Spermatophyta</taxon>
        <taxon>Magnoliopsida</taxon>
        <taxon>eudicotyledons</taxon>
        <taxon>Gunneridae</taxon>
        <taxon>Pentapetalae</taxon>
        <taxon>rosids</taxon>
        <taxon>fabids</taxon>
        <taxon>Rosales</taxon>
        <taxon>Rhamnaceae</taxon>
        <taxon>rhamnoid group</taxon>
        <taxon>Rhamneae</taxon>
        <taxon>Rhamnella</taxon>
    </lineage>
</organism>
<dbReference type="Proteomes" id="UP000796880">
    <property type="component" value="Unassembled WGS sequence"/>
</dbReference>
<proteinExistence type="inferred from homology"/>
<evidence type="ECO:0000256" key="2">
    <source>
        <dbReference type="ARBA" id="ARBA00022679"/>
    </source>
</evidence>
<dbReference type="GO" id="GO:0008146">
    <property type="term" value="F:sulfotransferase activity"/>
    <property type="evidence" value="ECO:0007669"/>
    <property type="project" value="InterPro"/>
</dbReference>
<keyword evidence="2 3" id="KW-0808">Transferase</keyword>
<feature type="region of interest" description="Disordered" evidence="4">
    <location>
        <begin position="1"/>
        <end position="21"/>
    </location>
</feature>
<dbReference type="PANTHER" id="PTHR11783">
    <property type="entry name" value="SULFOTRANSFERASE SULT"/>
    <property type="match status" value="1"/>
</dbReference>
<protein>
    <recommendedName>
        <fullName evidence="3">Sulfotransferase</fullName>
        <ecNumber evidence="3">2.8.2.-</ecNumber>
    </recommendedName>
</protein>
<name>A0A8K0HR61_9ROSA</name>
<dbReference type="AlphaFoldDB" id="A0A8K0HR61"/>
<evidence type="ECO:0000256" key="3">
    <source>
        <dbReference type="RuleBase" id="RU361155"/>
    </source>
</evidence>
<dbReference type="Gene3D" id="3.40.50.300">
    <property type="entry name" value="P-loop containing nucleotide triphosphate hydrolases"/>
    <property type="match status" value="1"/>
</dbReference>
<gene>
    <name evidence="6" type="ORF">FNV43_RR02264</name>
</gene>
<sequence>MVKEQNSKSCSSIKEEDHEELNKETLEKQLQALPRENGWDGASLYLYKGFWCPSFAIRGVISSQTHFKAHEADIVLATIPKSATTWLKALIFSIVNRNRYKPEDNPLLKASPHDLVRFLEIDHYLNGAPDQNLDQLPQPRIFATHLPYASLPPSIKESKCRIVYACRNPLDNFVSFWHFVQMLEREDMQNILPIDEAYEKYCHGYYGYGPFWDHILGFWNMSLKEPEKVLFMKYEDLKGDVITQLKMLANFLGFSFTVEEEEGGTIEEIANLCSFENLKNLEANQKSSRRNNFGAPMNSFFRKGEVGDYVNHLTPSMVENMKKLIEEKLAGSDLIFEASSIIPKK</sequence>
<feature type="domain" description="Sulfotransferase" evidence="5">
    <location>
        <begin position="72"/>
        <end position="332"/>
    </location>
</feature>
<dbReference type="InterPro" id="IPR027417">
    <property type="entry name" value="P-loop_NTPase"/>
</dbReference>
<evidence type="ECO:0000313" key="7">
    <source>
        <dbReference type="Proteomes" id="UP000796880"/>
    </source>
</evidence>
<dbReference type="Pfam" id="PF00685">
    <property type="entry name" value="Sulfotransfer_1"/>
    <property type="match status" value="1"/>
</dbReference>
<evidence type="ECO:0000256" key="1">
    <source>
        <dbReference type="ARBA" id="ARBA00005771"/>
    </source>
</evidence>
<reference evidence="6" key="1">
    <citation type="submission" date="2020-03" db="EMBL/GenBank/DDBJ databases">
        <title>A high-quality chromosome-level genome assembly of a woody plant with both climbing and erect habits, Rhamnella rubrinervis.</title>
        <authorList>
            <person name="Lu Z."/>
            <person name="Yang Y."/>
            <person name="Zhu X."/>
            <person name="Sun Y."/>
        </authorList>
    </citation>
    <scope>NUCLEOTIDE SEQUENCE</scope>
    <source>
        <strain evidence="6">BYM</strain>
        <tissue evidence="6">Leaf</tissue>
    </source>
</reference>
<evidence type="ECO:0000256" key="4">
    <source>
        <dbReference type="SAM" id="MobiDB-lite"/>
    </source>
</evidence>
<dbReference type="EC" id="2.8.2.-" evidence="3"/>
<dbReference type="EMBL" id="VOIH02000001">
    <property type="protein sequence ID" value="KAF3457606.1"/>
    <property type="molecule type" value="Genomic_DNA"/>
</dbReference>
<evidence type="ECO:0000259" key="5">
    <source>
        <dbReference type="Pfam" id="PF00685"/>
    </source>
</evidence>
<dbReference type="InterPro" id="IPR000863">
    <property type="entry name" value="Sulfotransferase_dom"/>
</dbReference>
<comment type="similarity">
    <text evidence="1 3">Belongs to the sulfotransferase 1 family.</text>
</comment>
<dbReference type="SUPFAM" id="SSF52540">
    <property type="entry name" value="P-loop containing nucleoside triphosphate hydrolases"/>
    <property type="match status" value="1"/>
</dbReference>
<accession>A0A8K0HR61</accession>
<comment type="caution">
    <text evidence="6">The sequence shown here is derived from an EMBL/GenBank/DDBJ whole genome shotgun (WGS) entry which is preliminary data.</text>
</comment>
<evidence type="ECO:0000313" key="6">
    <source>
        <dbReference type="EMBL" id="KAF3457606.1"/>
    </source>
</evidence>
<dbReference type="OrthoDB" id="205623at2759"/>